<name>A0A553K2V4_9ACTN</name>
<keyword evidence="2" id="KW-1133">Transmembrane helix</keyword>
<dbReference type="OrthoDB" id="4401005at2"/>
<sequence>MGAQGVRRWSAGLLVVMLPMLGAWLGAPTAEAAHHDGPCTDASGVTVVVDHQELGGGVVVRCAQDFPPTGGTGLQALQLAGFIPAGTVKDGASFVCRINNRPAADEDLTVGGQAYRENCIATPPDGAFWSYWHAKPGGQWTFSQLGAARSVQPGGYEGWSFSLGRTEGSNPPPGVKPAAIPESEPSQRPTSPAPPAPPGTTTAPAPSTVAPPAPTTANPAPPASSSSASTKPEPTASGTTSRRTPSPTPTSKPAPTPTAAGSTSTSAGPTPSVTVSPSPETVGDQVRESTTPEPSATESAPTVAATTSGGGPGMGTFVGLSAVAGIAAAGGVVWWRRRNLV</sequence>
<gene>
    <name evidence="3" type="ORF">FOJ82_08025</name>
</gene>
<feature type="compositionally biased region" description="Low complexity" evidence="1">
    <location>
        <begin position="199"/>
        <end position="208"/>
    </location>
</feature>
<evidence type="ECO:0000256" key="2">
    <source>
        <dbReference type="SAM" id="Phobius"/>
    </source>
</evidence>
<evidence type="ECO:0000313" key="4">
    <source>
        <dbReference type="Proteomes" id="UP000317638"/>
    </source>
</evidence>
<accession>A0A553K2V4</accession>
<dbReference type="EMBL" id="VKKG01000002">
    <property type="protein sequence ID" value="TRY19036.1"/>
    <property type="molecule type" value="Genomic_DNA"/>
</dbReference>
<evidence type="ECO:0000256" key="1">
    <source>
        <dbReference type="SAM" id="MobiDB-lite"/>
    </source>
</evidence>
<feature type="transmembrane region" description="Helical" evidence="2">
    <location>
        <begin position="314"/>
        <end position="335"/>
    </location>
</feature>
<organism evidence="3 4">
    <name type="scientific">Tessaracoccus rhinocerotis</name>
    <dbReference type="NCBI Taxonomy" id="1689449"/>
    <lineage>
        <taxon>Bacteria</taxon>
        <taxon>Bacillati</taxon>
        <taxon>Actinomycetota</taxon>
        <taxon>Actinomycetes</taxon>
        <taxon>Propionibacteriales</taxon>
        <taxon>Propionibacteriaceae</taxon>
        <taxon>Tessaracoccus</taxon>
    </lineage>
</organism>
<feature type="compositionally biased region" description="Pro residues" evidence="1">
    <location>
        <begin position="246"/>
        <end position="256"/>
    </location>
</feature>
<reference evidence="3 4" key="1">
    <citation type="submission" date="2019-07" db="EMBL/GenBank/DDBJ databases">
        <authorList>
            <person name="Zhou L.-Y."/>
        </authorList>
    </citation>
    <scope>NUCLEOTIDE SEQUENCE [LARGE SCALE GENOMIC DNA]</scope>
    <source>
        <strain evidence="3 4">YIM 101269</strain>
    </source>
</reference>
<keyword evidence="4" id="KW-1185">Reference proteome</keyword>
<feature type="compositionally biased region" description="Low complexity" evidence="1">
    <location>
        <begin position="223"/>
        <end position="245"/>
    </location>
</feature>
<proteinExistence type="predicted"/>
<keyword evidence="2" id="KW-0472">Membrane</keyword>
<evidence type="ECO:0000313" key="3">
    <source>
        <dbReference type="EMBL" id="TRY19036.1"/>
    </source>
</evidence>
<comment type="caution">
    <text evidence="3">The sequence shown here is derived from an EMBL/GenBank/DDBJ whole genome shotgun (WGS) entry which is preliminary data.</text>
</comment>
<feature type="compositionally biased region" description="Low complexity" evidence="1">
    <location>
        <begin position="257"/>
        <end position="279"/>
    </location>
</feature>
<keyword evidence="2" id="KW-0812">Transmembrane</keyword>
<dbReference type="RefSeq" id="WP_143937928.1">
    <property type="nucleotide sequence ID" value="NZ_VKKG01000002.1"/>
</dbReference>
<dbReference type="AlphaFoldDB" id="A0A553K2V4"/>
<dbReference type="Proteomes" id="UP000317638">
    <property type="component" value="Unassembled WGS sequence"/>
</dbReference>
<feature type="compositionally biased region" description="Pro residues" evidence="1">
    <location>
        <begin position="209"/>
        <end position="222"/>
    </location>
</feature>
<feature type="region of interest" description="Disordered" evidence="1">
    <location>
        <begin position="160"/>
        <end position="317"/>
    </location>
</feature>
<feature type="compositionally biased region" description="Polar residues" evidence="1">
    <location>
        <begin position="288"/>
        <end position="307"/>
    </location>
</feature>
<protein>
    <submittedName>
        <fullName evidence="3">Uncharacterized protein</fullName>
    </submittedName>
</protein>